<feature type="chain" id="PRO_5045480786" description="Secreted protein" evidence="1">
    <location>
        <begin position="24"/>
        <end position="122"/>
    </location>
</feature>
<gene>
    <name evidence="2" type="ORF">GCM10017774_90240</name>
</gene>
<dbReference type="EMBL" id="BNAR01000028">
    <property type="protein sequence ID" value="GHH62454.1"/>
    <property type="molecule type" value="Genomic_DNA"/>
</dbReference>
<protein>
    <recommendedName>
        <fullName evidence="4">Secreted protein</fullName>
    </recommendedName>
</protein>
<keyword evidence="3" id="KW-1185">Reference proteome</keyword>
<name>A0ABQ3MW73_9PSEU</name>
<dbReference type="RefSeq" id="WP_191305579.1">
    <property type="nucleotide sequence ID" value="NZ_BNAR01000028.1"/>
</dbReference>
<dbReference type="Pfam" id="PF19882">
    <property type="entry name" value="DUF6355"/>
    <property type="match status" value="1"/>
</dbReference>
<proteinExistence type="predicted"/>
<dbReference type="InterPro" id="IPR045935">
    <property type="entry name" value="DUF6355"/>
</dbReference>
<evidence type="ECO:0008006" key="4">
    <source>
        <dbReference type="Google" id="ProtNLM"/>
    </source>
</evidence>
<sequence length="122" mass="13156">MSSRLTNVLCAVGMFLGTAMSSAPDANAHARIVPAPGCGFIPLPQPVGELTARYYHCADSFILIKYHWSGGNTRTTCVSPWGQVPFFRLVGQVVVNAYYVTTPPKLSGPPGNQMCSHYQPIV</sequence>
<evidence type="ECO:0000313" key="3">
    <source>
        <dbReference type="Proteomes" id="UP000605568"/>
    </source>
</evidence>
<dbReference type="Proteomes" id="UP000605568">
    <property type="component" value="Unassembled WGS sequence"/>
</dbReference>
<keyword evidence="1" id="KW-0732">Signal</keyword>
<comment type="caution">
    <text evidence="2">The sequence shown here is derived from an EMBL/GenBank/DDBJ whole genome shotgun (WGS) entry which is preliminary data.</text>
</comment>
<accession>A0ABQ3MW73</accession>
<reference evidence="3" key="1">
    <citation type="journal article" date="2019" name="Int. J. Syst. Evol. Microbiol.">
        <title>The Global Catalogue of Microorganisms (GCM) 10K type strain sequencing project: providing services to taxonomists for standard genome sequencing and annotation.</title>
        <authorList>
            <consortium name="The Broad Institute Genomics Platform"/>
            <consortium name="The Broad Institute Genome Sequencing Center for Infectious Disease"/>
            <person name="Wu L."/>
            <person name="Ma J."/>
        </authorList>
    </citation>
    <scope>NUCLEOTIDE SEQUENCE [LARGE SCALE GENOMIC DNA]</scope>
    <source>
        <strain evidence="3">CGMCC 4.7367</strain>
    </source>
</reference>
<evidence type="ECO:0000256" key="1">
    <source>
        <dbReference type="SAM" id="SignalP"/>
    </source>
</evidence>
<feature type="signal peptide" evidence="1">
    <location>
        <begin position="1"/>
        <end position="23"/>
    </location>
</feature>
<evidence type="ECO:0000313" key="2">
    <source>
        <dbReference type="EMBL" id="GHH62454.1"/>
    </source>
</evidence>
<organism evidence="2 3">
    <name type="scientific">Lentzea cavernae</name>
    <dbReference type="NCBI Taxonomy" id="2020703"/>
    <lineage>
        <taxon>Bacteria</taxon>
        <taxon>Bacillati</taxon>
        <taxon>Actinomycetota</taxon>
        <taxon>Actinomycetes</taxon>
        <taxon>Pseudonocardiales</taxon>
        <taxon>Pseudonocardiaceae</taxon>
        <taxon>Lentzea</taxon>
    </lineage>
</organism>